<evidence type="ECO:0000256" key="8">
    <source>
        <dbReference type="ARBA" id="ARBA00047391"/>
    </source>
</evidence>
<keyword evidence="6 12" id="KW-0378">Hydrolase</keyword>
<feature type="binding site" evidence="10">
    <location>
        <position position="103"/>
    </location>
    <ligand>
        <name>Mn(2+)</name>
        <dbReference type="ChEBI" id="CHEBI:29035"/>
        <label>1</label>
    </ligand>
</feature>
<dbReference type="InterPro" id="IPR014033">
    <property type="entry name" value="Arginase"/>
</dbReference>
<dbReference type="Pfam" id="PF00491">
    <property type="entry name" value="Arginase"/>
    <property type="match status" value="1"/>
</dbReference>
<name>A0A0U1L1R0_9FIRM</name>
<comment type="pathway">
    <text evidence="1">Nitrogen metabolism; urea cycle; L-ornithine and urea from L-arginine: step 1/1.</text>
</comment>
<gene>
    <name evidence="14" type="ORF">SpAn4DRAFT_0078</name>
</gene>
<keyword evidence="5 10" id="KW-0479">Metal-binding</keyword>
<comment type="similarity">
    <text evidence="11 12">Belongs to the arginase family.</text>
</comment>
<proteinExistence type="inferred from homology"/>
<feature type="binding site" evidence="10">
    <location>
        <position position="130"/>
    </location>
    <ligand>
        <name>Mn(2+)</name>
        <dbReference type="ChEBI" id="CHEBI:29035"/>
        <label>1</label>
    </ligand>
</feature>
<dbReference type="NCBIfam" id="TIGR01229">
    <property type="entry name" value="rocF_arginase"/>
    <property type="match status" value="1"/>
</dbReference>
<dbReference type="InterPro" id="IPR006035">
    <property type="entry name" value="Ureohydrolase"/>
</dbReference>
<evidence type="ECO:0000313" key="15">
    <source>
        <dbReference type="Proteomes" id="UP000049855"/>
    </source>
</evidence>
<evidence type="ECO:0000313" key="14">
    <source>
        <dbReference type="EMBL" id="CQR73616.1"/>
    </source>
</evidence>
<dbReference type="CDD" id="cd09989">
    <property type="entry name" value="Arginase"/>
    <property type="match status" value="1"/>
</dbReference>
<keyword evidence="7 10" id="KW-0464">Manganese</keyword>
<dbReference type="GO" id="GO:0005737">
    <property type="term" value="C:cytoplasm"/>
    <property type="evidence" value="ECO:0007669"/>
    <property type="project" value="TreeGrafter"/>
</dbReference>
<reference evidence="15" key="1">
    <citation type="submission" date="2015-03" db="EMBL/GenBank/DDBJ databases">
        <authorList>
            <person name="Nijsse Bart"/>
        </authorList>
    </citation>
    <scope>NUCLEOTIDE SEQUENCE [LARGE SCALE GENOMIC DNA]</scope>
</reference>
<evidence type="ECO:0000256" key="13">
    <source>
        <dbReference type="RuleBase" id="RU361159"/>
    </source>
</evidence>
<dbReference type="UniPathway" id="UPA00158">
    <property type="reaction ID" value="UER00270"/>
</dbReference>
<dbReference type="InterPro" id="IPR020855">
    <property type="entry name" value="Ureohydrolase_Mn_BS"/>
</dbReference>
<dbReference type="GO" id="GO:0006525">
    <property type="term" value="P:arginine metabolic process"/>
    <property type="evidence" value="ECO:0007669"/>
    <property type="project" value="UniProtKB-KW"/>
</dbReference>
<accession>A0A0U1L1R0</accession>
<protein>
    <recommendedName>
        <fullName evidence="3 9">Arginase</fullName>
        <ecNumber evidence="2 9">3.5.3.1</ecNumber>
    </recommendedName>
</protein>
<dbReference type="SUPFAM" id="SSF52768">
    <property type="entry name" value="Arginase/deacetylase"/>
    <property type="match status" value="1"/>
</dbReference>
<keyword evidence="15" id="KW-1185">Reference proteome</keyword>
<dbReference type="Proteomes" id="UP000049855">
    <property type="component" value="Unassembled WGS sequence"/>
</dbReference>
<comment type="catalytic activity">
    <reaction evidence="8 13">
        <text>L-arginine + H2O = urea + L-ornithine</text>
        <dbReference type="Rhea" id="RHEA:20569"/>
        <dbReference type="ChEBI" id="CHEBI:15377"/>
        <dbReference type="ChEBI" id="CHEBI:16199"/>
        <dbReference type="ChEBI" id="CHEBI:32682"/>
        <dbReference type="ChEBI" id="CHEBI:46911"/>
        <dbReference type="EC" id="3.5.3.1"/>
    </reaction>
</comment>
<dbReference type="RefSeq" id="WP_021170890.1">
    <property type="nucleotide sequence ID" value="NZ_CTRP01000014.1"/>
</dbReference>
<evidence type="ECO:0000256" key="1">
    <source>
        <dbReference type="ARBA" id="ARBA00005098"/>
    </source>
</evidence>
<evidence type="ECO:0000256" key="11">
    <source>
        <dbReference type="PROSITE-ProRule" id="PRU00742"/>
    </source>
</evidence>
<evidence type="ECO:0000256" key="4">
    <source>
        <dbReference type="ARBA" id="ARBA00022503"/>
    </source>
</evidence>
<dbReference type="FunFam" id="3.40.800.10:FF:000005">
    <property type="entry name" value="Arginase"/>
    <property type="match status" value="1"/>
</dbReference>
<dbReference type="PIRSF" id="PIRSF036979">
    <property type="entry name" value="Arginase"/>
    <property type="match status" value="1"/>
</dbReference>
<feature type="binding site" evidence="10">
    <location>
        <position position="126"/>
    </location>
    <ligand>
        <name>Mn(2+)</name>
        <dbReference type="ChEBI" id="CHEBI:29035"/>
        <label>2</label>
    </ligand>
</feature>
<dbReference type="PRINTS" id="PR00116">
    <property type="entry name" value="ARGINASE"/>
</dbReference>
<evidence type="ECO:0000256" key="3">
    <source>
        <dbReference type="ARBA" id="ARBA00018123"/>
    </source>
</evidence>
<dbReference type="InterPro" id="IPR023696">
    <property type="entry name" value="Ureohydrolase_dom_sf"/>
</dbReference>
<keyword evidence="4 13" id="KW-0056">Arginine metabolism</keyword>
<evidence type="ECO:0000256" key="5">
    <source>
        <dbReference type="ARBA" id="ARBA00022723"/>
    </source>
</evidence>
<organism evidence="14 15">
    <name type="scientific">Sporomusa ovata</name>
    <dbReference type="NCBI Taxonomy" id="2378"/>
    <lineage>
        <taxon>Bacteria</taxon>
        <taxon>Bacillati</taxon>
        <taxon>Bacillota</taxon>
        <taxon>Negativicutes</taxon>
        <taxon>Selenomonadales</taxon>
        <taxon>Sporomusaceae</taxon>
        <taxon>Sporomusa</taxon>
    </lineage>
</organism>
<dbReference type="PANTHER" id="PTHR43782">
    <property type="entry name" value="ARGINASE"/>
    <property type="match status" value="1"/>
</dbReference>
<dbReference type="GO" id="GO:0004053">
    <property type="term" value="F:arginase activity"/>
    <property type="evidence" value="ECO:0007669"/>
    <property type="project" value="UniProtKB-UniRule"/>
</dbReference>
<dbReference type="EC" id="3.5.3.1" evidence="2 9"/>
<evidence type="ECO:0000256" key="9">
    <source>
        <dbReference type="NCBIfam" id="TIGR01229"/>
    </source>
</evidence>
<evidence type="ECO:0000256" key="2">
    <source>
        <dbReference type="ARBA" id="ARBA00012168"/>
    </source>
</evidence>
<evidence type="ECO:0000256" key="6">
    <source>
        <dbReference type="ARBA" id="ARBA00022801"/>
    </source>
</evidence>
<dbReference type="Gene3D" id="3.40.800.10">
    <property type="entry name" value="Ureohydrolase domain"/>
    <property type="match status" value="1"/>
</dbReference>
<dbReference type="GO" id="GO:0000050">
    <property type="term" value="P:urea cycle"/>
    <property type="evidence" value="ECO:0007669"/>
    <property type="project" value="UniProtKB-UniPathway"/>
</dbReference>
<evidence type="ECO:0000256" key="10">
    <source>
        <dbReference type="PIRSR" id="PIRSR036979-1"/>
    </source>
</evidence>
<feature type="binding site" evidence="10">
    <location>
        <position position="232"/>
    </location>
    <ligand>
        <name>Mn(2+)</name>
        <dbReference type="ChEBI" id="CHEBI:29035"/>
        <label>2</label>
    </ligand>
</feature>
<dbReference type="EMBL" id="CTRP01000014">
    <property type="protein sequence ID" value="CQR73616.1"/>
    <property type="molecule type" value="Genomic_DNA"/>
</dbReference>
<sequence>MNPTINNRISIIGVPLDLGADRRGVDMGPSAIRYAKVGEKLQSLGYEIDDKGDIVANRPDSCYVDGTSLKYLDEIERVNTELCRMVAEEMAKTHFPLILGGDHSIAIGTISGVLQHKKKLGVLWFDAHGDINTAVTSPSGNIHGMPVAVCFGRGHERLTGVGGRAAKLDPGKFVMIGIRDLDPGEKMLLKELGVVVYTMHEIDIMGMAKVMEAAIKIVANGTDGVHVSFDMDVIDPLHAPGVGTPVLGGLTYRESHLAMELISAANIVTSAEFVEVNTILDNRNQTAKVAVDLMGSLLGERVL</sequence>
<dbReference type="PANTHER" id="PTHR43782:SF3">
    <property type="entry name" value="ARGINASE"/>
    <property type="match status" value="1"/>
</dbReference>
<evidence type="ECO:0000256" key="7">
    <source>
        <dbReference type="ARBA" id="ARBA00023211"/>
    </source>
</evidence>
<dbReference type="AlphaFoldDB" id="A0A0U1L1R0"/>
<dbReference type="GO" id="GO:0030145">
    <property type="term" value="F:manganese ion binding"/>
    <property type="evidence" value="ECO:0007669"/>
    <property type="project" value="TreeGrafter"/>
</dbReference>
<evidence type="ECO:0000256" key="12">
    <source>
        <dbReference type="RuleBase" id="RU003684"/>
    </source>
</evidence>
<feature type="binding site" evidence="10">
    <location>
        <position position="128"/>
    </location>
    <ligand>
        <name>Mn(2+)</name>
        <dbReference type="ChEBI" id="CHEBI:29035"/>
        <label>1</label>
    </ligand>
</feature>
<dbReference type="PROSITE" id="PS01053">
    <property type="entry name" value="ARGINASE_1"/>
    <property type="match status" value="1"/>
</dbReference>
<dbReference type="PROSITE" id="PS51409">
    <property type="entry name" value="ARGINASE_2"/>
    <property type="match status" value="1"/>
</dbReference>
<comment type="cofactor">
    <cofactor evidence="10 13">
        <name>Mn(2+)</name>
        <dbReference type="ChEBI" id="CHEBI:29035"/>
    </cofactor>
    <text evidence="10 13">Binds 2 manganese ions per subunit.</text>
</comment>
<feature type="binding site" evidence="10">
    <location>
        <position position="230"/>
    </location>
    <ligand>
        <name>Mn(2+)</name>
        <dbReference type="ChEBI" id="CHEBI:29035"/>
        <label>1</label>
    </ligand>
</feature>